<dbReference type="EMBL" id="CYTW01000001">
    <property type="protein sequence ID" value="CUJ83322.1"/>
    <property type="molecule type" value="Genomic_DNA"/>
</dbReference>
<dbReference type="InterPro" id="IPR032687">
    <property type="entry name" value="AraC-type_N"/>
</dbReference>
<sequence>MTNARGMGPLPALVEEMGGSFLLHRVFARAGLPLALIDNQDSQIPMQQMISLFTHASVELGDRLFGLRVGQSMTPGSYGLWTNYATEAPTLYEAIYRLHKTRGVHQNMGAMRVHTQNQHAIWTYEHPMMREADGRVHADHILPVMLSIVRLYLGSDWQPDWVQFFYPQDKNTRGLSETLNCECRYGGHGVAVAIPRDLLWKPRKIALGRPLTKTDVFAEASARDKNAGIESLEGVASMRLLDGQTDISGMAEIVGCSTRSLQRELEGMGLTYRKLLDRVRYKKSSSLLRETDLSITEVAFQIGYSDPAHFSRAFKRWTGRSPQAYRR</sequence>
<dbReference type="SUPFAM" id="SSF46689">
    <property type="entry name" value="Homeodomain-like"/>
    <property type="match status" value="1"/>
</dbReference>
<keyword evidence="3" id="KW-0804">Transcription</keyword>
<keyword evidence="1" id="KW-0805">Transcription regulation</keyword>
<dbReference type="GO" id="GO:0003700">
    <property type="term" value="F:DNA-binding transcription factor activity"/>
    <property type="evidence" value="ECO:0007669"/>
    <property type="project" value="InterPro"/>
</dbReference>
<dbReference type="InterPro" id="IPR020449">
    <property type="entry name" value="Tscrpt_reg_AraC-type_HTH"/>
</dbReference>
<dbReference type="GO" id="GO:0000976">
    <property type="term" value="F:transcription cis-regulatory region binding"/>
    <property type="evidence" value="ECO:0007669"/>
    <property type="project" value="TreeGrafter"/>
</dbReference>
<dbReference type="PROSITE" id="PS01124">
    <property type="entry name" value="HTH_ARAC_FAMILY_2"/>
    <property type="match status" value="1"/>
</dbReference>
<proteinExistence type="predicted"/>
<dbReference type="Proteomes" id="UP000051870">
    <property type="component" value="Unassembled WGS sequence"/>
</dbReference>
<organism evidence="5 6">
    <name type="scientific">Shimia thalassica</name>
    <dbReference type="NCBI Taxonomy" id="1715693"/>
    <lineage>
        <taxon>Bacteria</taxon>
        <taxon>Pseudomonadati</taxon>
        <taxon>Pseudomonadota</taxon>
        <taxon>Alphaproteobacteria</taxon>
        <taxon>Rhodobacterales</taxon>
        <taxon>Roseobacteraceae</taxon>
    </lineage>
</organism>
<keyword evidence="6" id="KW-1185">Reference proteome</keyword>
<gene>
    <name evidence="5" type="primary">virS_1</name>
    <name evidence="5" type="ORF">PH7735_00248</name>
</gene>
<dbReference type="GO" id="GO:0005829">
    <property type="term" value="C:cytosol"/>
    <property type="evidence" value="ECO:0007669"/>
    <property type="project" value="TreeGrafter"/>
</dbReference>
<reference evidence="6" key="1">
    <citation type="submission" date="2015-09" db="EMBL/GenBank/DDBJ databases">
        <authorList>
            <person name="Rodrigo-Torres Lidia"/>
            <person name="Arahal R.David."/>
        </authorList>
    </citation>
    <scope>NUCLEOTIDE SEQUENCE [LARGE SCALE GENOMIC DNA]</scope>
    <source>
        <strain evidence="6">CECT 7735</strain>
    </source>
</reference>
<dbReference type="InterPro" id="IPR018060">
    <property type="entry name" value="HTH_AraC"/>
</dbReference>
<feature type="domain" description="HTH araC/xylS-type" evidence="4">
    <location>
        <begin position="230"/>
        <end position="327"/>
    </location>
</feature>
<evidence type="ECO:0000259" key="4">
    <source>
        <dbReference type="PROSITE" id="PS01124"/>
    </source>
</evidence>
<protein>
    <submittedName>
        <fullName evidence="5">Virulence-regulating protein VirS</fullName>
    </submittedName>
</protein>
<dbReference type="PANTHER" id="PTHR47894">
    <property type="entry name" value="HTH-TYPE TRANSCRIPTIONAL REGULATOR GADX"/>
    <property type="match status" value="1"/>
</dbReference>
<dbReference type="Pfam" id="PF12833">
    <property type="entry name" value="HTH_18"/>
    <property type="match status" value="1"/>
</dbReference>
<dbReference type="STRING" id="1715693.PH7735_00248"/>
<dbReference type="PANTHER" id="PTHR47894:SF4">
    <property type="entry name" value="HTH-TYPE TRANSCRIPTIONAL REGULATOR GADX"/>
    <property type="match status" value="1"/>
</dbReference>
<dbReference type="PRINTS" id="PR00032">
    <property type="entry name" value="HTHARAC"/>
</dbReference>
<keyword evidence="2" id="KW-0238">DNA-binding</keyword>
<dbReference type="Gene3D" id="1.10.10.60">
    <property type="entry name" value="Homeodomain-like"/>
    <property type="match status" value="1"/>
</dbReference>
<evidence type="ECO:0000313" key="5">
    <source>
        <dbReference type="EMBL" id="CUJ83322.1"/>
    </source>
</evidence>
<evidence type="ECO:0000256" key="1">
    <source>
        <dbReference type="ARBA" id="ARBA00023015"/>
    </source>
</evidence>
<dbReference type="InterPro" id="IPR009057">
    <property type="entry name" value="Homeodomain-like_sf"/>
</dbReference>
<dbReference type="SMART" id="SM00342">
    <property type="entry name" value="HTH_ARAC"/>
    <property type="match status" value="1"/>
</dbReference>
<dbReference type="Pfam" id="PF12625">
    <property type="entry name" value="Arabinose_bd"/>
    <property type="match status" value="1"/>
</dbReference>
<evidence type="ECO:0000313" key="6">
    <source>
        <dbReference type="Proteomes" id="UP000051870"/>
    </source>
</evidence>
<evidence type="ECO:0000256" key="3">
    <source>
        <dbReference type="ARBA" id="ARBA00023163"/>
    </source>
</evidence>
<name>A0A0N7M842_9RHOB</name>
<accession>A0A0N7M842</accession>
<evidence type="ECO:0000256" key="2">
    <source>
        <dbReference type="ARBA" id="ARBA00023125"/>
    </source>
</evidence>
<dbReference type="AlphaFoldDB" id="A0A0N7M842"/>